<protein>
    <submittedName>
        <fullName evidence="2">Uncharacterized protein</fullName>
    </submittedName>
</protein>
<organism evidence="2 3">
    <name type="scientific">Purpureocillium lilacinum</name>
    <name type="common">Paecilomyces lilacinus</name>
    <dbReference type="NCBI Taxonomy" id="33203"/>
    <lineage>
        <taxon>Eukaryota</taxon>
        <taxon>Fungi</taxon>
        <taxon>Dikarya</taxon>
        <taxon>Ascomycota</taxon>
        <taxon>Pezizomycotina</taxon>
        <taxon>Sordariomycetes</taxon>
        <taxon>Hypocreomycetidae</taxon>
        <taxon>Hypocreales</taxon>
        <taxon>Ophiocordycipitaceae</taxon>
        <taxon>Purpureocillium</taxon>
    </lineage>
</organism>
<feature type="region of interest" description="Disordered" evidence="1">
    <location>
        <begin position="106"/>
        <end position="137"/>
    </location>
</feature>
<accession>A0A2U3DW53</accession>
<feature type="compositionally biased region" description="Pro residues" evidence="1">
    <location>
        <begin position="113"/>
        <end position="127"/>
    </location>
</feature>
<dbReference type="EMBL" id="LCWV01000024">
    <property type="protein sequence ID" value="PWI66488.1"/>
    <property type="molecule type" value="Genomic_DNA"/>
</dbReference>
<dbReference type="Proteomes" id="UP000245956">
    <property type="component" value="Unassembled WGS sequence"/>
</dbReference>
<dbReference type="AlphaFoldDB" id="A0A2U3DW53"/>
<feature type="region of interest" description="Disordered" evidence="1">
    <location>
        <begin position="1"/>
        <end position="21"/>
    </location>
</feature>
<gene>
    <name evidence="2" type="ORF">PCL_04901</name>
</gene>
<evidence type="ECO:0000313" key="2">
    <source>
        <dbReference type="EMBL" id="PWI66488.1"/>
    </source>
</evidence>
<name>A0A2U3DW53_PURLI</name>
<evidence type="ECO:0000313" key="3">
    <source>
        <dbReference type="Proteomes" id="UP000245956"/>
    </source>
</evidence>
<sequence>MDHWAGSGGQHRQPSSQLPTLTQQARSASAVLESALHAWAGARADSEAHLCKALSHGAGLQAWISSFVQAQAAQCESFQRASLALDPGDLGTRSLQLLLSRQSTSSSAATLPLPLPHAPPPASPNPDPPHDKRATNPQLRLRYLHECIIAGPPSQQANHQAT</sequence>
<evidence type="ECO:0000256" key="1">
    <source>
        <dbReference type="SAM" id="MobiDB-lite"/>
    </source>
</evidence>
<feature type="compositionally biased region" description="Polar residues" evidence="1">
    <location>
        <begin position="10"/>
        <end position="21"/>
    </location>
</feature>
<proteinExistence type="predicted"/>
<comment type="caution">
    <text evidence="2">The sequence shown here is derived from an EMBL/GenBank/DDBJ whole genome shotgun (WGS) entry which is preliminary data.</text>
</comment>
<reference evidence="2 3" key="1">
    <citation type="journal article" date="2016" name="Front. Microbiol.">
        <title>Genome and transcriptome sequences reveal the specific parasitism of the nematophagous Purpureocillium lilacinum 36-1.</title>
        <authorList>
            <person name="Xie J."/>
            <person name="Li S."/>
            <person name="Mo C."/>
            <person name="Xiao X."/>
            <person name="Peng D."/>
            <person name="Wang G."/>
            <person name="Xiao Y."/>
        </authorList>
    </citation>
    <scope>NUCLEOTIDE SEQUENCE [LARGE SCALE GENOMIC DNA]</scope>
    <source>
        <strain evidence="2 3">36-1</strain>
    </source>
</reference>